<proteinExistence type="predicted"/>
<feature type="transmembrane region" description="Helical" evidence="1">
    <location>
        <begin position="6"/>
        <end position="25"/>
    </location>
</feature>
<comment type="caution">
    <text evidence="2">The sequence shown here is derived from an EMBL/GenBank/DDBJ whole genome shotgun (WGS) entry which is preliminary data.</text>
</comment>
<accession>A0ABQ1UQL2</accession>
<gene>
    <name evidence="2" type="ORF">GCM10007298_18410</name>
</gene>
<keyword evidence="1" id="KW-1133">Transmembrane helix</keyword>
<keyword evidence="1" id="KW-0472">Membrane</keyword>
<organism evidence="2 3">
    <name type="scientific">Williamsia phyllosphaerae</name>
    <dbReference type="NCBI Taxonomy" id="885042"/>
    <lineage>
        <taxon>Bacteria</taxon>
        <taxon>Bacillati</taxon>
        <taxon>Actinomycetota</taxon>
        <taxon>Actinomycetes</taxon>
        <taxon>Mycobacteriales</taxon>
        <taxon>Nocardiaceae</taxon>
        <taxon>Williamsia</taxon>
    </lineage>
</organism>
<protein>
    <submittedName>
        <fullName evidence="2">Uncharacterized protein</fullName>
    </submittedName>
</protein>
<dbReference type="RefSeq" id="WP_188488939.1">
    <property type="nucleotide sequence ID" value="NZ_BMCS01000001.1"/>
</dbReference>
<reference evidence="3" key="1">
    <citation type="journal article" date="2019" name="Int. J. Syst. Evol. Microbiol.">
        <title>The Global Catalogue of Microorganisms (GCM) 10K type strain sequencing project: providing services to taxonomists for standard genome sequencing and annotation.</title>
        <authorList>
            <consortium name="The Broad Institute Genomics Platform"/>
            <consortium name="The Broad Institute Genome Sequencing Center for Infectious Disease"/>
            <person name="Wu L."/>
            <person name="Ma J."/>
        </authorList>
    </citation>
    <scope>NUCLEOTIDE SEQUENCE [LARGE SCALE GENOMIC DNA]</scope>
    <source>
        <strain evidence="3">CCM 7855</strain>
    </source>
</reference>
<dbReference type="EMBL" id="BMCS01000001">
    <property type="protein sequence ID" value="GGF22781.1"/>
    <property type="molecule type" value="Genomic_DNA"/>
</dbReference>
<evidence type="ECO:0000313" key="2">
    <source>
        <dbReference type="EMBL" id="GGF22781.1"/>
    </source>
</evidence>
<evidence type="ECO:0000256" key="1">
    <source>
        <dbReference type="SAM" id="Phobius"/>
    </source>
</evidence>
<dbReference type="Proteomes" id="UP000632454">
    <property type="component" value="Unassembled WGS sequence"/>
</dbReference>
<sequence length="89" mass="9686">MPISEQFFHALVILNLLFVTAAWCLARPSLPAAAAVTVVAVLWSRFNGPIEGRILFSFNVAHGVTESDLLSVVAVLIAVVGVWRARRSR</sequence>
<keyword evidence="3" id="KW-1185">Reference proteome</keyword>
<feature type="transmembrane region" description="Helical" evidence="1">
    <location>
        <begin position="68"/>
        <end position="85"/>
    </location>
</feature>
<name>A0ABQ1UQL2_9NOCA</name>
<keyword evidence="1" id="KW-0812">Transmembrane</keyword>
<evidence type="ECO:0000313" key="3">
    <source>
        <dbReference type="Proteomes" id="UP000632454"/>
    </source>
</evidence>